<sequence length="319" mass="34834">MNTPLISINSWAIRWSRIGAIGSIALVALVQLIFGEINLSTQLVLALVALVIGIPHGAIDHLIAIPSQPRSRFIGYIAGYVAIAILAGWAIATWNLIGFQVVVLMSALHFGFGDASFINEDRVAQDKEKNSLPIEILYALPAGFLPVILPLTDSRTLDALARIHPNLESWAGSQVSLFRNLTLLLGLFAFVNLLATKRFSMSFDLFILGVLALIAPPLIAFAVYFGFWHALRHTARLVPKLPKARQHILSGDWHKAIWSVVFPGLYAIAGTLIIAIGLMIVSPDNFSSSLLWSTLVIIWALTVPHMATTAKFDFAAIKK</sequence>
<dbReference type="InterPro" id="IPR022270">
    <property type="entry name" value="Blh_diox"/>
</dbReference>
<proteinExistence type="predicted"/>
<organism evidence="2">
    <name type="scientific">freshwater metagenome</name>
    <dbReference type="NCBI Taxonomy" id="449393"/>
    <lineage>
        <taxon>unclassified sequences</taxon>
        <taxon>metagenomes</taxon>
        <taxon>ecological metagenomes</taxon>
    </lineage>
</organism>
<keyword evidence="1" id="KW-0472">Membrane</keyword>
<dbReference type="NCBIfam" id="TIGR03753">
    <property type="entry name" value="blh_monoox"/>
    <property type="match status" value="1"/>
</dbReference>
<evidence type="ECO:0000313" key="2">
    <source>
        <dbReference type="EMBL" id="CAB4552341.1"/>
    </source>
</evidence>
<dbReference type="Pfam" id="PF15461">
    <property type="entry name" value="BCD"/>
    <property type="match status" value="1"/>
</dbReference>
<feature type="transmembrane region" description="Helical" evidence="1">
    <location>
        <begin position="256"/>
        <end position="278"/>
    </location>
</feature>
<feature type="transmembrane region" description="Helical" evidence="1">
    <location>
        <begin position="71"/>
        <end position="91"/>
    </location>
</feature>
<protein>
    <submittedName>
        <fullName evidence="2">Unannotated protein</fullName>
    </submittedName>
</protein>
<accession>A0A6J6CLM1</accession>
<keyword evidence="1" id="KW-1133">Transmembrane helix</keyword>
<feature type="transmembrane region" description="Helical" evidence="1">
    <location>
        <begin position="130"/>
        <end position="151"/>
    </location>
</feature>
<feature type="transmembrane region" description="Helical" evidence="1">
    <location>
        <begin position="171"/>
        <end position="193"/>
    </location>
</feature>
<evidence type="ECO:0000256" key="1">
    <source>
        <dbReference type="SAM" id="Phobius"/>
    </source>
</evidence>
<dbReference type="EMBL" id="CAEZSP010000114">
    <property type="protein sequence ID" value="CAB4552341.1"/>
    <property type="molecule type" value="Genomic_DNA"/>
</dbReference>
<feature type="transmembrane region" description="Helical" evidence="1">
    <location>
        <begin position="12"/>
        <end position="34"/>
    </location>
</feature>
<dbReference type="GO" id="GO:0016702">
    <property type="term" value="F:oxidoreductase activity, acting on single donors with incorporation of molecular oxygen, incorporation of two atoms of oxygen"/>
    <property type="evidence" value="ECO:0007669"/>
    <property type="project" value="InterPro"/>
</dbReference>
<gene>
    <name evidence="2" type="ORF">UFOPK1440_01233</name>
</gene>
<feature type="transmembrane region" description="Helical" evidence="1">
    <location>
        <begin position="40"/>
        <end position="59"/>
    </location>
</feature>
<feature type="transmembrane region" description="Helical" evidence="1">
    <location>
        <begin position="205"/>
        <end position="227"/>
    </location>
</feature>
<keyword evidence="1" id="KW-0812">Transmembrane</keyword>
<feature type="transmembrane region" description="Helical" evidence="1">
    <location>
        <begin position="290"/>
        <end position="307"/>
    </location>
</feature>
<feature type="transmembrane region" description="Helical" evidence="1">
    <location>
        <begin position="97"/>
        <end position="118"/>
    </location>
</feature>
<dbReference type="AlphaFoldDB" id="A0A6J6CLM1"/>
<name>A0A6J6CLM1_9ZZZZ</name>
<reference evidence="2" key="1">
    <citation type="submission" date="2020-05" db="EMBL/GenBank/DDBJ databases">
        <authorList>
            <person name="Chiriac C."/>
            <person name="Salcher M."/>
            <person name="Ghai R."/>
            <person name="Kavagutti S V."/>
        </authorList>
    </citation>
    <scope>NUCLEOTIDE SEQUENCE</scope>
</reference>